<name>A0ABS0B464_9GAMM</name>
<organism evidence="2 3">
    <name type="scientific">Lysobacter niastensis</name>
    <dbReference type="NCBI Taxonomy" id="380629"/>
    <lineage>
        <taxon>Bacteria</taxon>
        <taxon>Pseudomonadati</taxon>
        <taxon>Pseudomonadota</taxon>
        <taxon>Gammaproteobacteria</taxon>
        <taxon>Lysobacterales</taxon>
        <taxon>Lysobacteraceae</taxon>
        <taxon>Lysobacter</taxon>
    </lineage>
</organism>
<evidence type="ECO:0000313" key="3">
    <source>
        <dbReference type="Proteomes" id="UP001429984"/>
    </source>
</evidence>
<comment type="caution">
    <text evidence="2">The sequence shown here is derived from an EMBL/GenBank/DDBJ whole genome shotgun (WGS) entry which is preliminary data.</text>
</comment>
<reference evidence="2 3" key="1">
    <citation type="submission" date="2020-11" db="EMBL/GenBank/DDBJ databases">
        <title>Draft Genome Sequence and Secondary Metabolite Biosynthetic Potential of the Lysobacter niastensis Type strain DSM 18481.</title>
        <authorList>
            <person name="Turrini P."/>
            <person name="Artuso I."/>
            <person name="Tescari M."/>
            <person name="Lugli G.A."/>
            <person name="Frangipani E."/>
            <person name="Ventura M."/>
            <person name="Visca P."/>
        </authorList>
    </citation>
    <scope>NUCLEOTIDE SEQUENCE [LARGE SCALE GENOMIC DNA]</scope>
    <source>
        <strain evidence="2 3">DSM 18481</strain>
    </source>
</reference>
<accession>A0ABS0B464</accession>
<gene>
    <name evidence="2" type="ORF">IU514_04825</name>
</gene>
<feature type="chain" id="PRO_5046423467" evidence="1">
    <location>
        <begin position="22"/>
        <end position="290"/>
    </location>
</feature>
<dbReference type="EMBL" id="JADLZT010000002">
    <property type="protein sequence ID" value="MBF6023351.1"/>
    <property type="molecule type" value="Genomic_DNA"/>
</dbReference>
<proteinExistence type="predicted"/>
<dbReference type="Proteomes" id="UP001429984">
    <property type="component" value="Unassembled WGS sequence"/>
</dbReference>
<keyword evidence="3" id="KW-1185">Reference proteome</keyword>
<dbReference type="RefSeq" id="WP_194929934.1">
    <property type="nucleotide sequence ID" value="NZ_JADLZT010000002.1"/>
</dbReference>
<keyword evidence="1" id="KW-0732">Signal</keyword>
<protein>
    <submittedName>
        <fullName evidence="2">Uncharacterized protein</fullName>
    </submittedName>
</protein>
<evidence type="ECO:0000256" key="1">
    <source>
        <dbReference type="SAM" id="SignalP"/>
    </source>
</evidence>
<feature type="signal peptide" evidence="1">
    <location>
        <begin position="1"/>
        <end position="21"/>
    </location>
</feature>
<evidence type="ECO:0000313" key="2">
    <source>
        <dbReference type="EMBL" id="MBF6023351.1"/>
    </source>
</evidence>
<sequence>MRTQKLLLMVLFMLGSFAAEAKLAPVENLGFRQFDGEGQRTAAPANVKAAVIEALGPFHGSITEERPGALILRLAPRTHVANVRLDYDSKGFSITYLSSENLDYVKKKGTDYIHGNYNEWVRRLANGITGSQQLWLPSEQLASPKPRKAFDPGSPILIAADIPLAPGIGSEEFRQQCSLGRLLSDSIVDNSNGKIKAVGSSLSGQSGQVLEITVINMHAVGGGGFSGPKWARIQGRLLRDGELVDNFEMQRTTTAGGFTACSAMAKVARALGEDVAGWKPTAGVGVVTGK</sequence>